<reference evidence="3" key="1">
    <citation type="journal article" date="2023" name="Mol. Phylogenet. Evol.">
        <title>Genome-scale phylogeny and comparative genomics of the fungal order Sordariales.</title>
        <authorList>
            <person name="Hensen N."/>
            <person name="Bonometti L."/>
            <person name="Westerberg I."/>
            <person name="Brannstrom I.O."/>
            <person name="Guillou S."/>
            <person name="Cros-Aarteil S."/>
            <person name="Calhoun S."/>
            <person name="Haridas S."/>
            <person name="Kuo A."/>
            <person name="Mondo S."/>
            <person name="Pangilinan J."/>
            <person name="Riley R."/>
            <person name="LaButti K."/>
            <person name="Andreopoulos B."/>
            <person name="Lipzen A."/>
            <person name="Chen C."/>
            <person name="Yan M."/>
            <person name="Daum C."/>
            <person name="Ng V."/>
            <person name="Clum A."/>
            <person name="Steindorff A."/>
            <person name="Ohm R.A."/>
            <person name="Martin F."/>
            <person name="Silar P."/>
            <person name="Natvig D.O."/>
            <person name="Lalanne C."/>
            <person name="Gautier V."/>
            <person name="Ament-Velasquez S.L."/>
            <person name="Kruys A."/>
            <person name="Hutchinson M.I."/>
            <person name="Powell A.J."/>
            <person name="Barry K."/>
            <person name="Miller A.N."/>
            <person name="Grigoriev I.V."/>
            <person name="Debuchy R."/>
            <person name="Gladieux P."/>
            <person name="Hiltunen Thoren M."/>
            <person name="Johannesson H."/>
        </authorList>
    </citation>
    <scope>NUCLEOTIDE SEQUENCE [LARGE SCALE GENOMIC DNA]</scope>
    <source>
        <strain evidence="3">CBS 340.73</strain>
    </source>
</reference>
<dbReference type="EMBL" id="MU853909">
    <property type="protein sequence ID" value="KAK3935750.1"/>
    <property type="molecule type" value="Genomic_DNA"/>
</dbReference>
<dbReference type="Proteomes" id="UP001303473">
    <property type="component" value="Unassembled WGS sequence"/>
</dbReference>
<keyword evidence="3" id="KW-1185">Reference proteome</keyword>
<organism evidence="2 3">
    <name type="scientific">Diplogelasinospora grovesii</name>
    <dbReference type="NCBI Taxonomy" id="303347"/>
    <lineage>
        <taxon>Eukaryota</taxon>
        <taxon>Fungi</taxon>
        <taxon>Dikarya</taxon>
        <taxon>Ascomycota</taxon>
        <taxon>Pezizomycotina</taxon>
        <taxon>Sordariomycetes</taxon>
        <taxon>Sordariomycetidae</taxon>
        <taxon>Sordariales</taxon>
        <taxon>Diplogelasinosporaceae</taxon>
        <taxon>Diplogelasinospora</taxon>
    </lineage>
</organism>
<comment type="caution">
    <text evidence="2">The sequence shown here is derived from an EMBL/GenBank/DDBJ whole genome shotgun (WGS) entry which is preliminary data.</text>
</comment>
<proteinExistence type="predicted"/>
<feature type="compositionally biased region" description="Polar residues" evidence="1">
    <location>
        <begin position="297"/>
        <end position="314"/>
    </location>
</feature>
<evidence type="ECO:0000313" key="3">
    <source>
        <dbReference type="Proteomes" id="UP001303473"/>
    </source>
</evidence>
<dbReference type="AlphaFoldDB" id="A0AAN6S0A1"/>
<accession>A0AAN6S0A1</accession>
<feature type="region of interest" description="Disordered" evidence="1">
    <location>
        <begin position="1"/>
        <end position="49"/>
    </location>
</feature>
<gene>
    <name evidence="2" type="ORF">QBC46DRAFT_412731</name>
</gene>
<feature type="region of interest" description="Disordered" evidence="1">
    <location>
        <begin position="289"/>
        <end position="314"/>
    </location>
</feature>
<evidence type="ECO:0000256" key="1">
    <source>
        <dbReference type="SAM" id="MobiDB-lite"/>
    </source>
</evidence>
<evidence type="ECO:0000313" key="2">
    <source>
        <dbReference type="EMBL" id="KAK3935750.1"/>
    </source>
</evidence>
<sequence length="314" mass="34645">MEVGPNGMLSNGANGKPPNGINGMSPNGANGMPPDDASDTQPDDSQHDSHRFLELEWAEELAARVRLKGFAPESIINCSYRPTISNPVFQRAFDVKQQNNTYRYSRPLAFYCEGGIRTSDPSFTAFLDMAEICSSPPGSMLAVAMPNFNQNVLVKSLRRLVECHPGWKSYIPHGLDGRYPGLPSVAAAMTALTPYSEELDVWTTTHHIPWYSDGLGIFDMGCQILGRGMAFKFFPDETLQWQFKEVYMAQLSNHQSDDHVYSLALININGRKRTRDIVNADIYDADGVVDGPDSESSRYTSDSEGQCGGISSIN</sequence>
<name>A0AAN6S0A1_9PEZI</name>
<protein>
    <submittedName>
        <fullName evidence="2">Uncharacterized protein</fullName>
    </submittedName>
</protein>